<accession>A0A4P9Y6W7</accession>
<protein>
    <submittedName>
        <fullName evidence="2">Uncharacterized protein</fullName>
    </submittedName>
</protein>
<keyword evidence="3" id="KW-1185">Reference proteome</keyword>
<dbReference type="OrthoDB" id="10443805at2759"/>
<sequence length="133" mass="14955">MLLSRPLIHLCFTLSTLVPYAVIAIPLRDTISPTWGAPLPRNNDSPAHDSIPLPTESALKDERIRWNEDLAAYEKPPPDPRFAPLKALTYSTNSTTPPPTFLDLYGPSKELYRQRSLPFPSVKAAFSHFLEKE</sequence>
<name>A0A4P9Y6W7_9FUNG</name>
<keyword evidence="1" id="KW-0732">Signal</keyword>
<feature type="signal peptide" evidence="1">
    <location>
        <begin position="1"/>
        <end position="24"/>
    </location>
</feature>
<dbReference type="Proteomes" id="UP000267251">
    <property type="component" value="Unassembled WGS sequence"/>
</dbReference>
<evidence type="ECO:0000256" key="1">
    <source>
        <dbReference type="SAM" id="SignalP"/>
    </source>
</evidence>
<organism evidence="2 3">
    <name type="scientific">Piptocephalis cylindrospora</name>
    <dbReference type="NCBI Taxonomy" id="1907219"/>
    <lineage>
        <taxon>Eukaryota</taxon>
        <taxon>Fungi</taxon>
        <taxon>Fungi incertae sedis</taxon>
        <taxon>Zoopagomycota</taxon>
        <taxon>Zoopagomycotina</taxon>
        <taxon>Zoopagomycetes</taxon>
        <taxon>Zoopagales</taxon>
        <taxon>Piptocephalidaceae</taxon>
        <taxon>Piptocephalis</taxon>
    </lineage>
</organism>
<reference evidence="3" key="1">
    <citation type="journal article" date="2018" name="Nat. Microbiol.">
        <title>Leveraging single-cell genomics to expand the fungal tree of life.</title>
        <authorList>
            <person name="Ahrendt S.R."/>
            <person name="Quandt C.A."/>
            <person name="Ciobanu D."/>
            <person name="Clum A."/>
            <person name="Salamov A."/>
            <person name="Andreopoulos B."/>
            <person name="Cheng J.F."/>
            <person name="Woyke T."/>
            <person name="Pelin A."/>
            <person name="Henrissat B."/>
            <person name="Reynolds N.K."/>
            <person name="Benny G.L."/>
            <person name="Smith M.E."/>
            <person name="James T.Y."/>
            <person name="Grigoriev I.V."/>
        </authorList>
    </citation>
    <scope>NUCLEOTIDE SEQUENCE [LARGE SCALE GENOMIC DNA]</scope>
</reference>
<feature type="chain" id="PRO_5021009759" evidence="1">
    <location>
        <begin position="25"/>
        <end position="133"/>
    </location>
</feature>
<evidence type="ECO:0000313" key="2">
    <source>
        <dbReference type="EMBL" id="RKP14723.1"/>
    </source>
</evidence>
<gene>
    <name evidence="2" type="ORF">BJ684DRAFT_14965</name>
</gene>
<dbReference type="EMBL" id="KZ987798">
    <property type="protein sequence ID" value="RKP14723.1"/>
    <property type="molecule type" value="Genomic_DNA"/>
</dbReference>
<dbReference type="AlphaFoldDB" id="A0A4P9Y6W7"/>
<evidence type="ECO:0000313" key="3">
    <source>
        <dbReference type="Proteomes" id="UP000267251"/>
    </source>
</evidence>
<proteinExistence type="predicted"/>